<keyword evidence="4" id="KW-1185">Reference proteome</keyword>
<evidence type="ECO:0000259" key="2">
    <source>
        <dbReference type="Pfam" id="PF00931"/>
    </source>
</evidence>
<sequence length="284" mass="32355">MTYSYMQASDIIGRDTDKENIIKLLVKDGKISVIPIVGIGGLGKTALAKLIYNDDRVKRLFELKMWVCVSEDFDIKILTEKIIKSTTNGMRLETENLSNLEMEQLTKVLRKTIDEKKYLLVLDDVWNNDSMKWNQLKELLYMGGNGSKILVITRSNQVASIVGSVPAYELLGLSHDESMALFTKFAFTKGREKRYPNLLKIGDGIVKKCRGVPLAMKTLASLLLSKTDEDYWNSIRDNELWKLEQGENGILHVLKLSYDELPSDLKRCLAYCSLYPKDHVYSDV</sequence>
<dbReference type="Pfam" id="PF00931">
    <property type="entry name" value="NB-ARC"/>
    <property type="match status" value="1"/>
</dbReference>
<dbReference type="AlphaFoldDB" id="A0A067KAN1"/>
<evidence type="ECO:0000256" key="1">
    <source>
        <dbReference type="ARBA" id="ARBA00022821"/>
    </source>
</evidence>
<dbReference type="Gene3D" id="1.10.8.430">
    <property type="entry name" value="Helical domain of apoptotic protease-activating factors"/>
    <property type="match status" value="1"/>
</dbReference>
<dbReference type="InterPro" id="IPR002182">
    <property type="entry name" value="NB-ARC"/>
</dbReference>
<dbReference type="OrthoDB" id="2018467at2759"/>
<evidence type="ECO:0000313" key="4">
    <source>
        <dbReference type="Proteomes" id="UP000027138"/>
    </source>
</evidence>
<dbReference type="InterPro" id="IPR042197">
    <property type="entry name" value="Apaf_helical"/>
</dbReference>
<dbReference type="Proteomes" id="UP000027138">
    <property type="component" value="Unassembled WGS sequence"/>
</dbReference>
<dbReference type="Gene3D" id="3.40.50.300">
    <property type="entry name" value="P-loop containing nucleotide triphosphate hydrolases"/>
    <property type="match status" value="1"/>
</dbReference>
<evidence type="ECO:0000313" key="3">
    <source>
        <dbReference type="EMBL" id="KDP29310.1"/>
    </source>
</evidence>
<dbReference type="EMBL" id="KK914756">
    <property type="protein sequence ID" value="KDP29310.1"/>
    <property type="molecule type" value="Genomic_DNA"/>
</dbReference>
<dbReference type="FunFam" id="3.40.50.300:FF:001091">
    <property type="entry name" value="Probable disease resistance protein At1g61300"/>
    <property type="match status" value="1"/>
</dbReference>
<dbReference type="GO" id="GO:0043531">
    <property type="term" value="F:ADP binding"/>
    <property type="evidence" value="ECO:0007669"/>
    <property type="project" value="InterPro"/>
</dbReference>
<dbReference type="InterPro" id="IPR027417">
    <property type="entry name" value="P-loop_NTPase"/>
</dbReference>
<dbReference type="PANTHER" id="PTHR36766:SF61">
    <property type="entry name" value="NB-ARC DOMAIN DISEASE RESISTANCE PROTEIN"/>
    <property type="match status" value="1"/>
</dbReference>
<dbReference type="SMR" id="A0A067KAN1"/>
<name>A0A067KAN1_JATCU</name>
<dbReference type="SUPFAM" id="SSF52540">
    <property type="entry name" value="P-loop containing nucleoside triphosphate hydrolases"/>
    <property type="match status" value="1"/>
</dbReference>
<dbReference type="PRINTS" id="PR00364">
    <property type="entry name" value="DISEASERSIST"/>
</dbReference>
<gene>
    <name evidence="3" type="ORF">JCGZ_19457</name>
</gene>
<proteinExistence type="predicted"/>
<feature type="domain" description="NB-ARC" evidence="2">
    <location>
        <begin position="15"/>
        <end position="189"/>
    </location>
</feature>
<protein>
    <recommendedName>
        <fullName evidence="2">NB-ARC domain-containing protein</fullName>
    </recommendedName>
</protein>
<accession>A0A067KAN1</accession>
<organism evidence="3 4">
    <name type="scientific">Jatropha curcas</name>
    <name type="common">Barbados nut</name>
    <dbReference type="NCBI Taxonomy" id="180498"/>
    <lineage>
        <taxon>Eukaryota</taxon>
        <taxon>Viridiplantae</taxon>
        <taxon>Streptophyta</taxon>
        <taxon>Embryophyta</taxon>
        <taxon>Tracheophyta</taxon>
        <taxon>Spermatophyta</taxon>
        <taxon>Magnoliopsida</taxon>
        <taxon>eudicotyledons</taxon>
        <taxon>Gunneridae</taxon>
        <taxon>Pentapetalae</taxon>
        <taxon>rosids</taxon>
        <taxon>fabids</taxon>
        <taxon>Malpighiales</taxon>
        <taxon>Euphorbiaceae</taxon>
        <taxon>Crotonoideae</taxon>
        <taxon>Jatropheae</taxon>
        <taxon>Jatropha</taxon>
    </lineage>
</organism>
<keyword evidence="1" id="KW-0611">Plant defense</keyword>
<dbReference type="PANTHER" id="PTHR36766">
    <property type="entry name" value="PLANT BROAD-SPECTRUM MILDEW RESISTANCE PROTEIN RPW8"/>
    <property type="match status" value="1"/>
</dbReference>
<reference evidence="3 4" key="1">
    <citation type="journal article" date="2014" name="PLoS ONE">
        <title>Global Analysis of Gene Expression Profiles in Physic Nut (Jatropha curcas L.) Seedlings Exposed to Salt Stress.</title>
        <authorList>
            <person name="Zhang L."/>
            <person name="Zhang C."/>
            <person name="Wu P."/>
            <person name="Chen Y."/>
            <person name="Li M."/>
            <person name="Jiang H."/>
            <person name="Wu G."/>
        </authorList>
    </citation>
    <scope>NUCLEOTIDE SEQUENCE [LARGE SCALE GENOMIC DNA]</scope>
    <source>
        <strain evidence="4">cv. GZQX0401</strain>
        <tissue evidence="3">Young leaves</tissue>
    </source>
</reference>
<dbReference type="GO" id="GO:0006952">
    <property type="term" value="P:defense response"/>
    <property type="evidence" value="ECO:0007669"/>
    <property type="project" value="UniProtKB-KW"/>
</dbReference>